<evidence type="ECO:0000256" key="1">
    <source>
        <dbReference type="ARBA" id="ARBA00004389"/>
    </source>
</evidence>
<dbReference type="AlphaFoldDB" id="A0AA88ICU3"/>
<keyword evidence="3 6" id="KW-1133">Transmembrane helix</keyword>
<dbReference type="InterPro" id="IPR013766">
    <property type="entry name" value="Thioredoxin_domain"/>
</dbReference>
<dbReference type="Pfam" id="PF00085">
    <property type="entry name" value="Thioredoxin"/>
    <property type="match status" value="1"/>
</dbReference>
<evidence type="ECO:0000313" key="9">
    <source>
        <dbReference type="EMBL" id="KAK2724281.1"/>
    </source>
</evidence>
<sequence length="440" mass="50016">TFSIFKMQQFFIVFLVSICSYTSALGSTKVFELGDSFLDVKNEGIWFVKCFAPWCAHCKKLEPVWKQVAQFLGPQGFRVGRIDCTRFPNVCSEINVTGYPQIMLFKGDEVVTYNGDRNRESIIDFGLRVAGPPVRILRDPADFKDVARTYDNFFTYLGDRQGDLWDKYEAAAKKYLAFNYFFAASPSCAEQKIKLKKYPAVAVYKDGRFQLYDESNQIKAEALRSSEANSESGDEGTSLNHWVNKERFSRFVKVTAGNFSQVARSGKLLVLAVLEENKIGEMTASMKVFRRMMEEVSKMSSEKYSNKYQFGWVGNPDLINPIVMERIIPPSLIVIDPKNEVHYTSGDLPEKLTEEAVLLFLTNIEEGTIQAEGGSGLFTRIQRTYFQARISLEDMWRGNPILTAVLFGLPVGFFILICYSICCSDIMDADDDEDTHEKKD</sequence>
<dbReference type="Gene3D" id="3.40.30.10">
    <property type="entry name" value="Glutaredoxin"/>
    <property type="match status" value="1"/>
</dbReference>
<keyword evidence="4 6" id="KW-0472">Membrane</keyword>
<dbReference type="PROSITE" id="PS51352">
    <property type="entry name" value="THIOREDOXIN_2"/>
    <property type="match status" value="1"/>
</dbReference>
<reference evidence="9" key="1">
    <citation type="submission" date="2023-07" db="EMBL/GenBank/DDBJ databases">
        <title>Chromosome-level genome assembly of Artemia franciscana.</title>
        <authorList>
            <person name="Jo E."/>
        </authorList>
    </citation>
    <scope>NUCLEOTIDE SEQUENCE</scope>
    <source>
        <tissue evidence="9">Whole body</tissue>
    </source>
</reference>
<dbReference type="InterPro" id="IPR017937">
    <property type="entry name" value="Thioredoxin_CS"/>
</dbReference>
<dbReference type="PANTHER" id="PTHR46426:SF1">
    <property type="entry name" value="PROTEIN DISULFIDE-ISOMERASE TMX3"/>
    <property type="match status" value="1"/>
</dbReference>
<protein>
    <recommendedName>
        <fullName evidence="8">Thioredoxin domain-containing protein</fullName>
    </recommendedName>
</protein>
<evidence type="ECO:0000313" key="10">
    <source>
        <dbReference type="Proteomes" id="UP001187531"/>
    </source>
</evidence>
<accession>A0AA88ICU3</accession>
<dbReference type="EMBL" id="JAVRJZ010000003">
    <property type="protein sequence ID" value="KAK2724281.1"/>
    <property type="molecule type" value="Genomic_DNA"/>
</dbReference>
<gene>
    <name evidence="9" type="ORF">QYM36_000962</name>
</gene>
<dbReference type="InterPro" id="IPR036249">
    <property type="entry name" value="Thioredoxin-like_sf"/>
</dbReference>
<dbReference type="GO" id="GO:0005789">
    <property type="term" value="C:endoplasmic reticulum membrane"/>
    <property type="evidence" value="ECO:0007669"/>
    <property type="project" value="UniProtKB-SubCell"/>
</dbReference>
<evidence type="ECO:0000259" key="8">
    <source>
        <dbReference type="PROSITE" id="PS51352"/>
    </source>
</evidence>
<dbReference type="InterPro" id="IPR052250">
    <property type="entry name" value="PDI_TMX3"/>
</dbReference>
<dbReference type="PROSITE" id="PS00194">
    <property type="entry name" value="THIOREDOXIN_1"/>
    <property type="match status" value="1"/>
</dbReference>
<evidence type="ECO:0000256" key="3">
    <source>
        <dbReference type="ARBA" id="ARBA00022989"/>
    </source>
</evidence>
<organism evidence="9 10">
    <name type="scientific">Artemia franciscana</name>
    <name type="common">Brine shrimp</name>
    <name type="synonym">Artemia sanfranciscana</name>
    <dbReference type="NCBI Taxonomy" id="6661"/>
    <lineage>
        <taxon>Eukaryota</taxon>
        <taxon>Metazoa</taxon>
        <taxon>Ecdysozoa</taxon>
        <taxon>Arthropoda</taxon>
        <taxon>Crustacea</taxon>
        <taxon>Branchiopoda</taxon>
        <taxon>Anostraca</taxon>
        <taxon>Artemiidae</taxon>
        <taxon>Artemia</taxon>
    </lineage>
</organism>
<evidence type="ECO:0000256" key="5">
    <source>
        <dbReference type="ARBA" id="ARBA00045246"/>
    </source>
</evidence>
<comment type="function">
    <text evidence="5">Probable disulfide isomerase, which participates in the folding of proteins containing disulfide bonds. May act as a dithiol oxidase. Acts as a regulator of endoplasmic reticulum-mitochondria contact sites via its ability to regulate redox signals.</text>
</comment>
<keyword evidence="2 6" id="KW-0812">Transmembrane</keyword>
<dbReference type="Proteomes" id="UP001187531">
    <property type="component" value="Unassembled WGS sequence"/>
</dbReference>
<evidence type="ECO:0000256" key="4">
    <source>
        <dbReference type="ARBA" id="ARBA00023136"/>
    </source>
</evidence>
<feature type="non-terminal residue" evidence="9">
    <location>
        <position position="440"/>
    </location>
</feature>
<comment type="caution">
    <text evidence="9">The sequence shown here is derived from an EMBL/GenBank/DDBJ whole genome shotgun (WGS) entry which is preliminary data.</text>
</comment>
<dbReference type="PANTHER" id="PTHR46426">
    <property type="entry name" value="PROTEIN DISULFIDE-ISOMERASE TMX3"/>
    <property type="match status" value="1"/>
</dbReference>
<feature type="transmembrane region" description="Helical" evidence="6">
    <location>
        <begin position="401"/>
        <end position="422"/>
    </location>
</feature>
<name>A0AA88ICU3_ARTSF</name>
<evidence type="ECO:0000256" key="7">
    <source>
        <dbReference type="SAM" id="SignalP"/>
    </source>
</evidence>
<proteinExistence type="predicted"/>
<feature type="chain" id="PRO_5041676848" description="Thioredoxin domain-containing protein" evidence="7">
    <location>
        <begin position="25"/>
        <end position="440"/>
    </location>
</feature>
<evidence type="ECO:0000256" key="2">
    <source>
        <dbReference type="ARBA" id="ARBA00022692"/>
    </source>
</evidence>
<feature type="domain" description="Thioredoxin" evidence="8">
    <location>
        <begin position="10"/>
        <end position="131"/>
    </location>
</feature>
<keyword evidence="7" id="KW-0732">Signal</keyword>
<dbReference type="SUPFAM" id="SSF52833">
    <property type="entry name" value="Thioredoxin-like"/>
    <property type="match status" value="1"/>
</dbReference>
<comment type="subcellular location">
    <subcellularLocation>
        <location evidence="1">Endoplasmic reticulum membrane</location>
        <topology evidence="1">Single-pass membrane protein</topology>
    </subcellularLocation>
</comment>
<keyword evidence="10" id="KW-1185">Reference proteome</keyword>
<feature type="signal peptide" evidence="7">
    <location>
        <begin position="1"/>
        <end position="24"/>
    </location>
</feature>
<evidence type="ECO:0000256" key="6">
    <source>
        <dbReference type="SAM" id="Phobius"/>
    </source>
</evidence>